<dbReference type="GO" id="GO:0000981">
    <property type="term" value="F:DNA-binding transcription factor activity, RNA polymerase II-specific"/>
    <property type="evidence" value="ECO:0007669"/>
    <property type="project" value="TreeGrafter"/>
</dbReference>
<reference evidence="10 11" key="2">
    <citation type="submission" date="2019-01" db="EMBL/GenBank/DDBJ databases">
        <title>The decoding of complex shrimp genome reveals the adaptation for benthos swimmer, frequently molting mechanism and breeding impact on genome.</title>
        <authorList>
            <person name="Sun Y."/>
            <person name="Gao Y."/>
            <person name="Yu Y."/>
        </authorList>
    </citation>
    <scope>NUCLEOTIDE SEQUENCE [LARGE SCALE GENOMIC DNA]</scope>
    <source>
        <tissue evidence="10">Muscle</tissue>
    </source>
</reference>
<dbReference type="AlphaFoldDB" id="A0A3R7M9P2"/>
<feature type="compositionally biased region" description="Acidic residues" evidence="8">
    <location>
        <begin position="140"/>
        <end position="158"/>
    </location>
</feature>
<dbReference type="SMART" id="SM00353">
    <property type="entry name" value="HLH"/>
    <property type="match status" value="1"/>
</dbReference>
<dbReference type="FunFam" id="4.10.280.10:FF:000006">
    <property type="entry name" value="Neurogenic differentiation factor"/>
    <property type="match status" value="1"/>
</dbReference>
<keyword evidence="11" id="KW-1185">Reference proteome</keyword>
<dbReference type="PROSITE" id="PS50888">
    <property type="entry name" value="BHLH"/>
    <property type="match status" value="1"/>
</dbReference>
<keyword evidence="4" id="KW-0805">Transcription regulation</keyword>
<feature type="domain" description="BHLH" evidence="9">
    <location>
        <begin position="202"/>
        <end position="254"/>
    </location>
</feature>
<proteinExistence type="predicted"/>
<dbReference type="OrthoDB" id="5969565at2759"/>
<reference evidence="10 11" key="1">
    <citation type="submission" date="2018-04" db="EMBL/GenBank/DDBJ databases">
        <authorList>
            <person name="Zhang X."/>
            <person name="Yuan J."/>
            <person name="Li F."/>
            <person name="Xiang J."/>
        </authorList>
    </citation>
    <scope>NUCLEOTIDE SEQUENCE [LARGE SCALE GENOMIC DNA]</scope>
    <source>
        <tissue evidence="10">Muscle</tissue>
    </source>
</reference>
<accession>A0A3R7M9P2</accession>
<dbReference type="GO" id="GO:0005634">
    <property type="term" value="C:nucleus"/>
    <property type="evidence" value="ECO:0007669"/>
    <property type="project" value="TreeGrafter"/>
</dbReference>
<feature type="compositionally biased region" description="Basic residues" evidence="8">
    <location>
        <begin position="41"/>
        <end position="52"/>
    </location>
</feature>
<dbReference type="EMBL" id="QCYY01002373">
    <property type="protein sequence ID" value="ROT70890.1"/>
    <property type="molecule type" value="Genomic_DNA"/>
</dbReference>
<evidence type="ECO:0000256" key="4">
    <source>
        <dbReference type="ARBA" id="ARBA00023015"/>
    </source>
</evidence>
<feature type="non-terminal residue" evidence="10">
    <location>
        <position position="1"/>
    </location>
</feature>
<evidence type="ECO:0000256" key="3">
    <source>
        <dbReference type="ARBA" id="ARBA00022902"/>
    </source>
</evidence>
<dbReference type="GO" id="GO:0045944">
    <property type="term" value="P:positive regulation of transcription by RNA polymerase II"/>
    <property type="evidence" value="ECO:0007669"/>
    <property type="project" value="TreeGrafter"/>
</dbReference>
<evidence type="ECO:0000256" key="5">
    <source>
        <dbReference type="ARBA" id="ARBA00023125"/>
    </source>
</evidence>
<evidence type="ECO:0000256" key="6">
    <source>
        <dbReference type="ARBA" id="ARBA00023163"/>
    </source>
</evidence>
<dbReference type="GO" id="GO:0070888">
    <property type="term" value="F:E-box binding"/>
    <property type="evidence" value="ECO:0007669"/>
    <property type="project" value="TreeGrafter"/>
</dbReference>
<dbReference type="CDD" id="cd11428">
    <property type="entry name" value="bHLH_TS_NGN"/>
    <property type="match status" value="1"/>
</dbReference>
<feature type="compositionally biased region" description="Basic and acidic residues" evidence="8">
    <location>
        <begin position="159"/>
        <end position="173"/>
    </location>
</feature>
<dbReference type="InterPro" id="IPR011598">
    <property type="entry name" value="bHLH_dom"/>
</dbReference>
<comment type="caution">
    <text evidence="10">The sequence shown here is derived from an EMBL/GenBank/DDBJ whole genome shotgun (WGS) entry which is preliminary data.</text>
</comment>
<feature type="region of interest" description="Disordered" evidence="8">
    <location>
        <begin position="1"/>
        <end position="125"/>
    </location>
</feature>
<keyword evidence="1" id="KW-0217">Developmental protein</keyword>
<dbReference type="InterPro" id="IPR050359">
    <property type="entry name" value="bHLH_transcription_factors"/>
</dbReference>
<dbReference type="GO" id="GO:0061564">
    <property type="term" value="P:axon development"/>
    <property type="evidence" value="ECO:0007669"/>
    <property type="project" value="TreeGrafter"/>
</dbReference>
<keyword evidence="6" id="KW-0804">Transcription</keyword>
<feature type="compositionally biased region" description="Low complexity" evidence="8">
    <location>
        <begin position="113"/>
        <end position="124"/>
    </location>
</feature>
<evidence type="ECO:0000256" key="7">
    <source>
        <dbReference type="ARBA" id="ARBA00023242"/>
    </source>
</evidence>
<gene>
    <name evidence="10" type="ORF">C7M84_010803</name>
</gene>
<evidence type="ECO:0000256" key="8">
    <source>
        <dbReference type="SAM" id="MobiDB-lite"/>
    </source>
</evidence>
<dbReference type="Gene3D" id="4.10.280.10">
    <property type="entry name" value="Helix-loop-helix DNA-binding domain"/>
    <property type="match status" value="1"/>
</dbReference>
<keyword evidence="2" id="KW-0221">Differentiation</keyword>
<evidence type="ECO:0000256" key="1">
    <source>
        <dbReference type="ARBA" id="ARBA00022473"/>
    </source>
</evidence>
<evidence type="ECO:0000259" key="9">
    <source>
        <dbReference type="PROSITE" id="PS50888"/>
    </source>
</evidence>
<sequence length="342" mass="37314">GDAFPRSNVVSAAPEPSYAHAPCGSHAHGLLTLSSPTRNTPRPRHRPPRRGISHSPRPRYWPSRRGISHSAPPTPSESWALLAPTPRHASACPPPHDKENPLRHSPNGQTPESSSAPSPSASFSGLLQEMGVMPLKEEQISDDSVAEDDDDDDDDGDASQERDSDKKSECGESRRRKGGSGRAGGLRGRARSPQHIAKIRRNRRMKANDRERHRMHMLNNALERLRTVLPTAPDDTKLTKIETLRFAHNYIWALSETLKGFDARTPQHPQHLSLSVGVSNAPVPPQTPSDVSMYQGGALGPPAPYCVEGEGDPWAGAMGSAFHPGAAHSQYMHYPSLPYQCL</sequence>
<dbReference type="GO" id="GO:0046983">
    <property type="term" value="F:protein dimerization activity"/>
    <property type="evidence" value="ECO:0007669"/>
    <property type="project" value="InterPro"/>
</dbReference>
<evidence type="ECO:0000313" key="11">
    <source>
        <dbReference type="Proteomes" id="UP000283509"/>
    </source>
</evidence>
<keyword evidence="3" id="KW-0524">Neurogenesis</keyword>
<evidence type="ECO:0000313" key="10">
    <source>
        <dbReference type="EMBL" id="ROT70890.1"/>
    </source>
</evidence>
<dbReference type="PANTHER" id="PTHR19290">
    <property type="entry name" value="BASIC HELIX-LOOP-HELIX PROTEIN NEUROGENIN-RELATED"/>
    <property type="match status" value="1"/>
</dbReference>
<dbReference type="PANTHER" id="PTHR19290:SF163">
    <property type="entry name" value="BASIC HELIX-LOOP-HELIX NEURAL TRANSCRIPTION FACTOR TAP"/>
    <property type="match status" value="1"/>
</dbReference>
<dbReference type="GO" id="GO:0007423">
    <property type="term" value="P:sensory organ development"/>
    <property type="evidence" value="ECO:0007669"/>
    <property type="project" value="TreeGrafter"/>
</dbReference>
<name>A0A3R7M9P2_PENVA</name>
<dbReference type="Pfam" id="PF00010">
    <property type="entry name" value="HLH"/>
    <property type="match status" value="1"/>
</dbReference>
<keyword evidence="7" id="KW-0539">Nucleus</keyword>
<protein>
    <submittedName>
        <fullName evidence="10">Putative neurogenic differentiation factor 1</fullName>
    </submittedName>
</protein>
<dbReference type="Proteomes" id="UP000283509">
    <property type="component" value="Unassembled WGS sequence"/>
</dbReference>
<organism evidence="10 11">
    <name type="scientific">Penaeus vannamei</name>
    <name type="common">Whiteleg shrimp</name>
    <name type="synonym">Litopenaeus vannamei</name>
    <dbReference type="NCBI Taxonomy" id="6689"/>
    <lineage>
        <taxon>Eukaryota</taxon>
        <taxon>Metazoa</taxon>
        <taxon>Ecdysozoa</taxon>
        <taxon>Arthropoda</taxon>
        <taxon>Crustacea</taxon>
        <taxon>Multicrustacea</taxon>
        <taxon>Malacostraca</taxon>
        <taxon>Eumalacostraca</taxon>
        <taxon>Eucarida</taxon>
        <taxon>Decapoda</taxon>
        <taxon>Dendrobranchiata</taxon>
        <taxon>Penaeoidea</taxon>
        <taxon>Penaeidae</taxon>
        <taxon>Penaeus</taxon>
    </lineage>
</organism>
<dbReference type="InterPro" id="IPR036638">
    <property type="entry name" value="HLH_DNA-bd_sf"/>
</dbReference>
<keyword evidence="5" id="KW-0238">DNA-binding</keyword>
<feature type="region of interest" description="Disordered" evidence="8">
    <location>
        <begin position="139"/>
        <end position="196"/>
    </location>
</feature>
<dbReference type="SUPFAM" id="SSF47459">
    <property type="entry name" value="HLH, helix-loop-helix DNA-binding domain"/>
    <property type="match status" value="1"/>
</dbReference>
<evidence type="ECO:0000256" key="2">
    <source>
        <dbReference type="ARBA" id="ARBA00022782"/>
    </source>
</evidence>
<dbReference type="STRING" id="6689.A0A3R7M9P2"/>